<reference evidence="13" key="1">
    <citation type="journal article" date="2013" name="Extremophiles">
        <title>Proteinivorax tanatarense gen. nov., sp. nov., an anaerobic, haloalkaliphilic, proteolytic bacterium isolated from a decaying algal bloom, and proposal of Proteinivoraceae fam. nov.</title>
        <authorList>
            <person name="Kevbrin V."/>
            <person name="Boltyanskaya Y."/>
            <person name="Zhilina T."/>
            <person name="Kolganova T."/>
            <person name="Lavrentjeva E."/>
            <person name="Kuznetsov B."/>
        </authorList>
    </citation>
    <scope>NUCLEOTIDE SEQUENCE</scope>
    <source>
        <strain evidence="13">Z-910T</strain>
    </source>
</reference>
<evidence type="ECO:0000256" key="8">
    <source>
        <dbReference type="ARBA" id="ARBA00048543"/>
    </source>
</evidence>
<keyword evidence="5 9" id="KW-0560">Oxidoreductase</keyword>
<feature type="binding site" evidence="9">
    <location>
        <position position="122"/>
    </location>
    <ligand>
        <name>NADPH</name>
        <dbReference type="ChEBI" id="CHEBI:57783"/>
    </ligand>
</feature>
<dbReference type="InterPro" id="IPR036291">
    <property type="entry name" value="NAD(P)-bd_dom_sf"/>
</dbReference>
<dbReference type="InterPro" id="IPR013512">
    <property type="entry name" value="DXP_reductoisomerase_N"/>
</dbReference>
<dbReference type="Gene3D" id="1.10.1740.10">
    <property type="match status" value="1"/>
</dbReference>
<feature type="binding site" evidence="9">
    <location>
        <position position="146"/>
    </location>
    <ligand>
        <name>Mn(2+)</name>
        <dbReference type="ChEBI" id="CHEBI:29035"/>
    </ligand>
</feature>
<feature type="binding site" evidence="9">
    <location>
        <position position="217"/>
    </location>
    <ligand>
        <name>Mn(2+)</name>
        <dbReference type="ChEBI" id="CHEBI:29035"/>
    </ligand>
</feature>
<organism evidence="13">
    <name type="scientific">Proteinivorax tanatarense</name>
    <dbReference type="NCBI Taxonomy" id="1260629"/>
    <lineage>
        <taxon>Bacteria</taxon>
        <taxon>Bacillati</taxon>
        <taxon>Bacillota</taxon>
        <taxon>Clostridia</taxon>
        <taxon>Eubacteriales</taxon>
        <taxon>Proteinivoracaceae</taxon>
        <taxon>Proteinivorax</taxon>
    </lineage>
</organism>
<dbReference type="EMBL" id="CP158367">
    <property type="protein sequence ID" value="XBX76255.1"/>
    <property type="molecule type" value="Genomic_DNA"/>
</dbReference>
<feature type="domain" description="1-deoxy-D-xylulose 5-phosphate reductoisomerase N-terminal" evidence="10">
    <location>
        <begin position="3"/>
        <end position="128"/>
    </location>
</feature>
<evidence type="ECO:0000256" key="9">
    <source>
        <dbReference type="HAMAP-Rule" id="MF_00183"/>
    </source>
</evidence>
<evidence type="ECO:0000256" key="4">
    <source>
        <dbReference type="ARBA" id="ARBA00022857"/>
    </source>
</evidence>
<dbReference type="PIRSF" id="PIRSF006205">
    <property type="entry name" value="Dxp_reductismrs"/>
    <property type="match status" value="1"/>
</dbReference>
<keyword evidence="7 9" id="KW-0414">Isoprene biosynthesis</keyword>
<comment type="cofactor">
    <cofactor evidence="9">
        <name>Mg(2+)</name>
        <dbReference type="ChEBI" id="CHEBI:18420"/>
    </cofactor>
    <cofactor evidence="9">
        <name>Mn(2+)</name>
        <dbReference type="ChEBI" id="CHEBI:29035"/>
    </cofactor>
</comment>
<proteinExistence type="inferred from homology"/>
<name>A0AAU7VQC0_9FIRM</name>
<comment type="pathway">
    <text evidence="1 9">Isoprenoid biosynthesis; isopentenyl diphosphate biosynthesis via DXP pathway; isopentenyl diphosphate from 1-deoxy-D-xylulose 5-phosphate: step 1/6.</text>
</comment>
<feature type="binding site" evidence="9">
    <location>
        <position position="217"/>
    </location>
    <ligand>
        <name>1-deoxy-D-xylulose 5-phosphate</name>
        <dbReference type="ChEBI" id="CHEBI:57792"/>
    </ligand>
</feature>
<dbReference type="NCBIfam" id="NF009114">
    <property type="entry name" value="PRK12464.1"/>
    <property type="match status" value="1"/>
</dbReference>
<dbReference type="GO" id="GO:0070402">
    <property type="term" value="F:NADPH binding"/>
    <property type="evidence" value="ECO:0007669"/>
    <property type="project" value="InterPro"/>
</dbReference>
<feature type="binding site" evidence="9">
    <location>
        <position position="12"/>
    </location>
    <ligand>
        <name>NADPH</name>
        <dbReference type="ChEBI" id="CHEBI:57783"/>
    </ligand>
</feature>
<feature type="binding site" evidence="9">
    <location>
        <position position="201"/>
    </location>
    <ligand>
        <name>NADPH</name>
        <dbReference type="ChEBI" id="CHEBI:57783"/>
    </ligand>
</feature>
<dbReference type="Gene3D" id="3.40.50.720">
    <property type="entry name" value="NAD(P)-binding Rossmann-like Domain"/>
    <property type="match status" value="1"/>
</dbReference>
<comment type="function">
    <text evidence="9">Catalyzes the NADPH-dependent rearrangement and reduction of 1-deoxy-D-xylulose-5-phosphate (DXP) to 2-C-methyl-D-erythritol 4-phosphate (MEP).</text>
</comment>
<feature type="binding site" evidence="9">
    <location>
        <position position="148"/>
    </location>
    <ligand>
        <name>1-deoxy-D-xylulose 5-phosphate</name>
        <dbReference type="ChEBI" id="CHEBI:57792"/>
    </ligand>
</feature>
<evidence type="ECO:0000313" key="13">
    <source>
        <dbReference type="EMBL" id="XBX76255.1"/>
    </source>
</evidence>
<evidence type="ECO:0000256" key="6">
    <source>
        <dbReference type="ARBA" id="ARBA00023211"/>
    </source>
</evidence>
<evidence type="ECO:0000259" key="11">
    <source>
        <dbReference type="Pfam" id="PF08436"/>
    </source>
</evidence>
<evidence type="ECO:0000256" key="1">
    <source>
        <dbReference type="ARBA" id="ARBA00005094"/>
    </source>
</evidence>
<feature type="binding site" evidence="9">
    <location>
        <position position="121"/>
    </location>
    <ligand>
        <name>1-deoxy-D-xylulose 5-phosphate</name>
        <dbReference type="ChEBI" id="CHEBI:57792"/>
    </ligand>
</feature>
<comment type="catalytic activity">
    <reaction evidence="8">
        <text>2-C-methyl-D-erythritol 4-phosphate + NADP(+) = 1-deoxy-D-xylulose 5-phosphate + NADPH + H(+)</text>
        <dbReference type="Rhea" id="RHEA:13717"/>
        <dbReference type="ChEBI" id="CHEBI:15378"/>
        <dbReference type="ChEBI" id="CHEBI:57783"/>
        <dbReference type="ChEBI" id="CHEBI:57792"/>
        <dbReference type="ChEBI" id="CHEBI:58262"/>
        <dbReference type="ChEBI" id="CHEBI:58349"/>
        <dbReference type="EC" id="1.1.1.267"/>
    </reaction>
    <physiologicalReaction direction="right-to-left" evidence="8">
        <dbReference type="Rhea" id="RHEA:13719"/>
    </physiologicalReaction>
</comment>
<comment type="similarity">
    <text evidence="2 9">Belongs to the DXR family.</text>
</comment>
<dbReference type="Pfam" id="PF02670">
    <property type="entry name" value="DXP_reductoisom"/>
    <property type="match status" value="1"/>
</dbReference>
<dbReference type="HAMAP" id="MF_00183">
    <property type="entry name" value="DXP_reductoisom"/>
    <property type="match status" value="1"/>
</dbReference>
<feature type="binding site" evidence="9">
    <location>
        <position position="213"/>
    </location>
    <ligand>
        <name>1-deoxy-D-xylulose 5-phosphate</name>
        <dbReference type="ChEBI" id="CHEBI:57792"/>
    </ligand>
</feature>
<dbReference type="Pfam" id="PF08436">
    <property type="entry name" value="DXP_redisom_C"/>
    <property type="match status" value="1"/>
</dbReference>
<reference evidence="13" key="2">
    <citation type="submission" date="2024-06" db="EMBL/GenBank/DDBJ databases">
        <authorList>
            <person name="Petrova K.O."/>
            <person name="Toshchakov S.V."/>
            <person name="Boltjanskaja Y.V."/>
            <person name="Kevbrin V."/>
        </authorList>
    </citation>
    <scope>NUCLEOTIDE SEQUENCE</scope>
    <source>
        <strain evidence="13">Z-910T</strain>
    </source>
</reference>
<protein>
    <recommendedName>
        <fullName evidence="9">1-deoxy-D-xylulose 5-phosphate reductoisomerase</fullName>
        <shortName evidence="9">DXP reductoisomerase</shortName>
        <ecNumber evidence="9">1.1.1.267</ecNumber>
    </recommendedName>
    <alternativeName>
        <fullName evidence="9">1-deoxyxylulose-5-phosphate reductoisomerase</fullName>
    </alternativeName>
    <alternativeName>
        <fullName evidence="9">2-C-methyl-D-erythritol 4-phosphate synthase</fullName>
    </alternativeName>
</protein>
<dbReference type="FunFam" id="3.40.50.720:FF:000045">
    <property type="entry name" value="1-deoxy-D-xylulose 5-phosphate reductoisomerase"/>
    <property type="match status" value="1"/>
</dbReference>
<keyword evidence="6 9" id="KW-0464">Manganese</keyword>
<dbReference type="PANTHER" id="PTHR30525:SF0">
    <property type="entry name" value="1-DEOXY-D-XYLULOSE 5-PHOSPHATE REDUCTOISOMERASE, CHLOROPLASTIC"/>
    <property type="match status" value="1"/>
</dbReference>
<keyword evidence="9" id="KW-0460">Magnesium</keyword>
<feature type="binding site" evidence="9">
    <location>
        <position position="148"/>
    </location>
    <ligand>
        <name>Mn(2+)</name>
        <dbReference type="ChEBI" id="CHEBI:29035"/>
    </ligand>
</feature>
<dbReference type="SUPFAM" id="SSF69055">
    <property type="entry name" value="1-deoxy-D-xylulose-5-phosphate reductoisomerase, C-terminal domain"/>
    <property type="match status" value="1"/>
</dbReference>
<keyword evidence="3 9" id="KW-0479">Metal-binding</keyword>
<dbReference type="InterPro" id="IPR003821">
    <property type="entry name" value="DXP_reductoisomerase"/>
</dbReference>
<dbReference type="NCBIfam" id="TIGR00243">
    <property type="entry name" value="Dxr"/>
    <property type="match status" value="1"/>
</dbReference>
<feature type="binding site" evidence="9">
    <location>
        <position position="195"/>
    </location>
    <ligand>
        <name>1-deoxy-D-xylulose 5-phosphate</name>
        <dbReference type="ChEBI" id="CHEBI:57792"/>
    </ligand>
</feature>
<evidence type="ECO:0000259" key="12">
    <source>
        <dbReference type="Pfam" id="PF13288"/>
    </source>
</evidence>
<dbReference type="InterPro" id="IPR036169">
    <property type="entry name" value="DXPR_C_sf"/>
</dbReference>
<dbReference type="RefSeq" id="WP_350344989.1">
    <property type="nucleotide sequence ID" value="NZ_CP158367.1"/>
</dbReference>
<evidence type="ECO:0000256" key="3">
    <source>
        <dbReference type="ARBA" id="ARBA00022723"/>
    </source>
</evidence>
<dbReference type="SUPFAM" id="SSF51735">
    <property type="entry name" value="NAD(P)-binding Rossmann-fold domains"/>
    <property type="match status" value="1"/>
</dbReference>
<feature type="binding site" evidence="9">
    <location>
        <position position="11"/>
    </location>
    <ligand>
        <name>NADPH</name>
        <dbReference type="ChEBI" id="CHEBI:57783"/>
    </ligand>
</feature>
<feature type="binding site" evidence="9">
    <location>
        <position position="9"/>
    </location>
    <ligand>
        <name>NADPH</name>
        <dbReference type="ChEBI" id="CHEBI:57783"/>
    </ligand>
</feature>
<dbReference type="InterPro" id="IPR026877">
    <property type="entry name" value="DXPR_C"/>
</dbReference>
<keyword evidence="4 9" id="KW-0521">NADP</keyword>
<comment type="caution">
    <text evidence="9">Lacks conserved residue(s) required for the propagation of feature annotation.</text>
</comment>
<feature type="domain" description="1-deoxy-D-xylulose 5-phosphate reductoisomerase C-terminal" evidence="11">
    <location>
        <begin position="142"/>
        <end position="225"/>
    </location>
</feature>
<dbReference type="EC" id="1.1.1.267" evidence="9"/>
<feature type="binding site" evidence="9">
    <location>
        <position position="147"/>
    </location>
    <ligand>
        <name>1-deoxy-D-xylulose 5-phosphate</name>
        <dbReference type="ChEBI" id="CHEBI:57792"/>
    </ligand>
</feature>
<evidence type="ECO:0000256" key="2">
    <source>
        <dbReference type="ARBA" id="ARBA00006825"/>
    </source>
</evidence>
<dbReference type="SUPFAM" id="SSF55347">
    <property type="entry name" value="Glyceraldehyde-3-phosphate dehydrogenase-like, C-terminal domain"/>
    <property type="match status" value="1"/>
</dbReference>
<sequence>MNIAILGSTGSVGKQALEVIEQAPNLSVYSLVANRSIDLVEIQARKFKPEVVAVYNEKKAMELKGRLADTRIKVLGGESGVIEAASCEEVDTVLSAIVGTAGLLPTYNAVKNNKKVALANKETLVTAGHIIMELVKNNNNPLLPVDSEHSAIFQAIQGNSSKFIENIYLTASGGPFRGKKSAELEKITPQDALKHPNWDMGSKISIDSATMINKGLEIIEAKWLFDLSLDQIEVVIHPQSIIHSAVCFSDGNIIAQMGPSDMRMAISYAFSYPERFMNNFKRLDIFDQNLTFERPDYETFNGLSLCIEAIKTGGSNPAVLNAVNEVCVESFLCGRINFNDISKIIEKVLSMHRNIQHPTLSEVLDIDNWARESTLGLIKG</sequence>
<feature type="binding site" evidence="9">
    <location>
        <position position="120"/>
    </location>
    <ligand>
        <name>NADPH</name>
        <dbReference type="ChEBI" id="CHEBI:57783"/>
    </ligand>
</feature>
<feature type="domain" description="DXP reductoisomerase C-terminal" evidence="12">
    <location>
        <begin position="257"/>
        <end position="372"/>
    </location>
</feature>
<dbReference type="AlphaFoldDB" id="A0AAU7VQC0"/>
<dbReference type="InterPro" id="IPR013644">
    <property type="entry name" value="DXP_reductoisomerase_C"/>
</dbReference>
<feature type="binding site" evidence="9">
    <location>
        <position position="35"/>
    </location>
    <ligand>
        <name>NADPH</name>
        <dbReference type="ChEBI" id="CHEBI:57783"/>
    </ligand>
</feature>
<dbReference type="PANTHER" id="PTHR30525">
    <property type="entry name" value="1-DEOXY-D-XYLULOSE 5-PHOSPHATE REDUCTOISOMERASE"/>
    <property type="match status" value="1"/>
</dbReference>
<evidence type="ECO:0000259" key="10">
    <source>
        <dbReference type="Pfam" id="PF02670"/>
    </source>
</evidence>
<gene>
    <name evidence="9" type="primary">dxr</name>
    <name evidence="13" type="ORF">PRVXT_001437</name>
</gene>
<feature type="binding site" evidence="9">
    <location>
        <position position="214"/>
    </location>
    <ligand>
        <name>1-deoxy-D-xylulose 5-phosphate</name>
        <dbReference type="ChEBI" id="CHEBI:57792"/>
    </ligand>
</feature>
<dbReference type="GO" id="GO:0030145">
    <property type="term" value="F:manganese ion binding"/>
    <property type="evidence" value="ECO:0007669"/>
    <property type="project" value="TreeGrafter"/>
</dbReference>
<dbReference type="GO" id="GO:0051484">
    <property type="term" value="P:isopentenyl diphosphate biosynthetic process, methylerythritol 4-phosphate pathway involved in terpenoid biosynthetic process"/>
    <property type="evidence" value="ECO:0007669"/>
    <property type="project" value="UniProtKB-ARBA"/>
</dbReference>
<dbReference type="GO" id="GO:0030604">
    <property type="term" value="F:1-deoxy-D-xylulose-5-phosphate reductoisomerase activity"/>
    <property type="evidence" value="ECO:0007669"/>
    <property type="project" value="UniProtKB-UniRule"/>
</dbReference>
<accession>A0AAU7VQC0</accession>
<dbReference type="Pfam" id="PF13288">
    <property type="entry name" value="DXPR_C"/>
    <property type="match status" value="1"/>
</dbReference>
<evidence type="ECO:0000256" key="5">
    <source>
        <dbReference type="ARBA" id="ARBA00023002"/>
    </source>
</evidence>
<feature type="binding site" evidence="9">
    <location>
        <position position="172"/>
    </location>
    <ligand>
        <name>1-deoxy-D-xylulose 5-phosphate</name>
        <dbReference type="ChEBI" id="CHEBI:57792"/>
    </ligand>
</feature>
<feature type="binding site" evidence="9">
    <location>
        <position position="10"/>
    </location>
    <ligand>
        <name>NADPH</name>
        <dbReference type="ChEBI" id="CHEBI:57783"/>
    </ligand>
</feature>
<feature type="binding site" evidence="9">
    <location>
        <position position="208"/>
    </location>
    <ligand>
        <name>1-deoxy-D-xylulose 5-phosphate</name>
        <dbReference type="ChEBI" id="CHEBI:57792"/>
    </ligand>
</feature>
<evidence type="ECO:0000256" key="7">
    <source>
        <dbReference type="ARBA" id="ARBA00023229"/>
    </source>
</evidence>